<evidence type="ECO:0000313" key="3">
    <source>
        <dbReference type="Proteomes" id="UP000054047"/>
    </source>
</evidence>
<reference evidence="2 3" key="1">
    <citation type="submission" date="2013-12" db="EMBL/GenBank/DDBJ databases">
        <title>Draft genome of the parsitic nematode Ancylostoma duodenale.</title>
        <authorList>
            <person name="Mitreva M."/>
        </authorList>
    </citation>
    <scope>NUCLEOTIDE SEQUENCE [LARGE SCALE GENOMIC DNA]</scope>
    <source>
        <strain evidence="2 3">Zhejiang</strain>
    </source>
</reference>
<evidence type="ECO:0000313" key="2">
    <source>
        <dbReference type="EMBL" id="KIH63003.1"/>
    </source>
</evidence>
<accession>A0A0C2D103</accession>
<name>A0A0C2D103_9BILA</name>
<proteinExistence type="predicted"/>
<dbReference type="AlphaFoldDB" id="A0A0C2D103"/>
<protein>
    <recommendedName>
        <fullName evidence="4">MULE transposase domain-containing protein</fullName>
    </recommendedName>
</protein>
<evidence type="ECO:0008006" key="4">
    <source>
        <dbReference type="Google" id="ProtNLM"/>
    </source>
</evidence>
<keyword evidence="3" id="KW-1185">Reference proteome</keyword>
<sequence>MFVYRLEPTLYVYYNSNTVQMASRNGLHTLVADGVHSFQPRQLKRKDQLYIVHGVCRNGVEVPLPYAFSSKKTEQVYTTIFRHLRDEFNASVYPANLRVVLDFEKASIKAAKRVCSVSGCYCPELCFSLGTRDRVHLPTFINGARKTVEVEAWWETIKKLSSSLVGSTASQLNILMDDDHPTLSRLIEVLRDFESEAESALTRLQQVPSHGSTSAPRTESEGKFDPLLECQSGLSNIINALNSLP</sequence>
<dbReference type="Proteomes" id="UP000054047">
    <property type="component" value="Unassembled WGS sequence"/>
</dbReference>
<evidence type="ECO:0000256" key="1">
    <source>
        <dbReference type="SAM" id="MobiDB-lite"/>
    </source>
</evidence>
<feature type="region of interest" description="Disordered" evidence="1">
    <location>
        <begin position="204"/>
        <end position="223"/>
    </location>
</feature>
<dbReference type="EMBL" id="KN728943">
    <property type="protein sequence ID" value="KIH63003.1"/>
    <property type="molecule type" value="Genomic_DNA"/>
</dbReference>
<organism evidence="2 3">
    <name type="scientific">Ancylostoma duodenale</name>
    <dbReference type="NCBI Taxonomy" id="51022"/>
    <lineage>
        <taxon>Eukaryota</taxon>
        <taxon>Metazoa</taxon>
        <taxon>Ecdysozoa</taxon>
        <taxon>Nematoda</taxon>
        <taxon>Chromadorea</taxon>
        <taxon>Rhabditida</taxon>
        <taxon>Rhabditina</taxon>
        <taxon>Rhabditomorpha</taxon>
        <taxon>Strongyloidea</taxon>
        <taxon>Ancylostomatidae</taxon>
        <taxon>Ancylostomatinae</taxon>
        <taxon>Ancylostoma</taxon>
    </lineage>
</organism>
<feature type="compositionally biased region" description="Polar residues" evidence="1">
    <location>
        <begin position="204"/>
        <end position="217"/>
    </location>
</feature>
<dbReference type="OrthoDB" id="5839148at2759"/>
<gene>
    <name evidence="2" type="ORF">ANCDUO_06704</name>
</gene>